<gene>
    <name evidence="2" type="ORF">CWI36_0288p0010</name>
</gene>
<evidence type="ECO:0000313" key="3">
    <source>
        <dbReference type="Proteomes" id="UP000291404"/>
    </source>
</evidence>
<dbReference type="Proteomes" id="UP000291404">
    <property type="component" value="Unassembled WGS sequence"/>
</dbReference>
<accession>A0A4Q9LH23</accession>
<feature type="chain" id="PRO_5020220325" evidence="1">
    <location>
        <begin position="21"/>
        <end position="107"/>
    </location>
</feature>
<keyword evidence="3" id="KW-1185">Reference proteome</keyword>
<dbReference type="AlphaFoldDB" id="A0A4Q9LH23"/>
<keyword evidence="1" id="KW-0732">Signal</keyword>
<organism evidence="2 3">
    <name type="scientific">Hamiltosporidium magnivora</name>
    <dbReference type="NCBI Taxonomy" id="148818"/>
    <lineage>
        <taxon>Eukaryota</taxon>
        <taxon>Fungi</taxon>
        <taxon>Fungi incertae sedis</taxon>
        <taxon>Microsporidia</taxon>
        <taxon>Dubosqiidae</taxon>
        <taxon>Hamiltosporidium</taxon>
    </lineage>
</organism>
<evidence type="ECO:0000256" key="1">
    <source>
        <dbReference type="SAM" id="SignalP"/>
    </source>
</evidence>
<evidence type="ECO:0000313" key="2">
    <source>
        <dbReference type="EMBL" id="TBU07344.1"/>
    </source>
</evidence>
<dbReference type="VEuPathDB" id="MicrosporidiaDB:CWI36_0288p0010"/>
<protein>
    <submittedName>
        <fullName evidence="2">Uncharacterized protein</fullName>
    </submittedName>
</protein>
<comment type="caution">
    <text evidence="2">The sequence shown here is derived from an EMBL/GenBank/DDBJ whole genome shotgun (WGS) entry which is preliminary data.</text>
</comment>
<proteinExistence type="predicted"/>
<feature type="signal peptide" evidence="1">
    <location>
        <begin position="1"/>
        <end position="20"/>
    </location>
</feature>
<reference evidence="2 3" key="1">
    <citation type="submission" date="2017-12" db="EMBL/GenBank/DDBJ databases">
        <authorList>
            <person name="Pombert J.-F."/>
            <person name="Haag K.L."/>
            <person name="Ebert D."/>
        </authorList>
    </citation>
    <scope>NUCLEOTIDE SEQUENCE [LARGE SCALE GENOMIC DNA]</scope>
    <source>
        <strain evidence="2">BE-OM-2</strain>
    </source>
</reference>
<name>A0A4Q9LH23_9MICR</name>
<dbReference type="EMBL" id="PITI01000288">
    <property type="protein sequence ID" value="TBU07344.1"/>
    <property type="molecule type" value="Genomic_DNA"/>
</dbReference>
<sequence>MNILFVSFLSHLVKLTGINSFSSNINRDNCYRKVCHLVIDEMLAKRGKNLDENLEELESSIKIIPINKKDELCFKIKENTKAGRKMMKYCKEIENRSPNVWLKEIKM</sequence>